<dbReference type="Pfam" id="PF00990">
    <property type="entry name" value="GGDEF"/>
    <property type="match status" value="1"/>
</dbReference>
<dbReference type="InterPro" id="IPR029787">
    <property type="entry name" value="Nucleotide_cyclase"/>
</dbReference>
<dbReference type="EC" id="2.7.7.65" evidence="1"/>
<evidence type="ECO:0000313" key="5">
    <source>
        <dbReference type="Proteomes" id="UP001495147"/>
    </source>
</evidence>
<feature type="domain" description="GGDEF" evidence="3">
    <location>
        <begin position="300"/>
        <end position="431"/>
    </location>
</feature>
<sequence>MQPALSSPRLLVVGILLSLALIVAQRLLPERRLDLSDAHAGNFHYLLDNNEPETAGSVGWVDESKLHLQCHYTRPANWQACGMGFSLVKEDATRGIDLSPFSSIELKMRFKGPTRLIRVGIRNFDPRFSKADDTNSPRPHYVNLRVQDLGEPLRIDLNEFTVPEWWIMQKNHPREYNRARLDNAIQISIDIPDELTNKTYEMEIDHLVLHGEWVSREQTYLGILVAWLLGASLLSMHRSVQLRQRSRIQQREIDALMTRTRELRVAQDELRRLAAVDELTGVLNRRGIEQVMAELENDDEGITIVIADIDHFKQVNDRHGHGKGDEVLSRFAALLATNVRASDVVGRWGGEEFVILCRGHKLDEASALAEKLRDRVARFDFDARLSLNITASFGVAVALPGHTAEEAFKRADKALYRAKSGGRNRVESASGSEPVSTFL</sequence>
<dbReference type="InterPro" id="IPR043128">
    <property type="entry name" value="Rev_trsase/Diguanyl_cyclase"/>
</dbReference>
<keyword evidence="5" id="KW-1185">Reference proteome</keyword>
<gene>
    <name evidence="4" type="ORF">ABDJ85_08660</name>
</gene>
<dbReference type="PANTHER" id="PTHR45138">
    <property type="entry name" value="REGULATORY COMPONENTS OF SENSORY TRANSDUCTION SYSTEM"/>
    <property type="match status" value="1"/>
</dbReference>
<dbReference type="InterPro" id="IPR000160">
    <property type="entry name" value="GGDEF_dom"/>
</dbReference>
<protein>
    <recommendedName>
        <fullName evidence="1">diguanylate cyclase</fullName>
        <ecNumber evidence="1">2.7.7.65</ecNumber>
    </recommendedName>
</protein>
<reference evidence="4 5" key="1">
    <citation type="submission" date="2024-05" db="EMBL/GenBank/DDBJ databases">
        <title>Roseateles sp. DJS-2-20 16S ribosomal RNA gene Genome sequencing and assembly.</title>
        <authorList>
            <person name="Woo H."/>
        </authorList>
    </citation>
    <scope>NUCLEOTIDE SEQUENCE [LARGE SCALE GENOMIC DNA]</scope>
    <source>
        <strain evidence="4 5">DJS-2-20</strain>
    </source>
</reference>
<accession>A0ABV0G1C9</accession>
<dbReference type="CDD" id="cd01949">
    <property type="entry name" value="GGDEF"/>
    <property type="match status" value="1"/>
</dbReference>
<dbReference type="GO" id="GO:0052621">
    <property type="term" value="F:diguanylate cyclase activity"/>
    <property type="evidence" value="ECO:0007669"/>
    <property type="project" value="UniProtKB-EC"/>
</dbReference>
<dbReference type="Gene3D" id="3.30.70.270">
    <property type="match status" value="1"/>
</dbReference>
<comment type="caution">
    <text evidence="4">The sequence shown here is derived from an EMBL/GenBank/DDBJ whole genome shotgun (WGS) entry which is preliminary data.</text>
</comment>
<dbReference type="PROSITE" id="PS50887">
    <property type="entry name" value="GGDEF"/>
    <property type="match status" value="1"/>
</dbReference>
<name>A0ABV0G1C9_9BURK</name>
<proteinExistence type="predicted"/>
<keyword evidence="4" id="KW-0808">Transferase</keyword>
<dbReference type="SMART" id="SM00267">
    <property type="entry name" value="GGDEF"/>
    <property type="match status" value="1"/>
</dbReference>
<dbReference type="PANTHER" id="PTHR45138:SF9">
    <property type="entry name" value="DIGUANYLATE CYCLASE DGCM-RELATED"/>
    <property type="match status" value="1"/>
</dbReference>
<comment type="catalytic activity">
    <reaction evidence="2">
        <text>2 GTP = 3',3'-c-di-GMP + 2 diphosphate</text>
        <dbReference type="Rhea" id="RHEA:24898"/>
        <dbReference type="ChEBI" id="CHEBI:33019"/>
        <dbReference type="ChEBI" id="CHEBI:37565"/>
        <dbReference type="ChEBI" id="CHEBI:58805"/>
        <dbReference type="EC" id="2.7.7.65"/>
    </reaction>
</comment>
<dbReference type="SUPFAM" id="SSF55073">
    <property type="entry name" value="Nucleotide cyclase"/>
    <property type="match status" value="1"/>
</dbReference>
<evidence type="ECO:0000256" key="2">
    <source>
        <dbReference type="ARBA" id="ARBA00034247"/>
    </source>
</evidence>
<organism evidence="4 5">
    <name type="scientific">Roseateles paludis</name>
    <dbReference type="NCBI Taxonomy" id="3145238"/>
    <lineage>
        <taxon>Bacteria</taxon>
        <taxon>Pseudomonadati</taxon>
        <taxon>Pseudomonadota</taxon>
        <taxon>Betaproteobacteria</taxon>
        <taxon>Burkholderiales</taxon>
        <taxon>Sphaerotilaceae</taxon>
        <taxon>Roseateles</taxon>
    </lineage>
</organism>
<dbReference type="RefSeq" id="WP_347704356.1">
    <property type="nucleotide sequence ID" value="NZ_JBDPZD010000002.1"/>
</dbReference>
<dbReference type="EMBL" id="JBDPZD010000002">
    <property type="protein sequence ID" value="MEO3691537.1"/>
    <property type="molecule type" value="Genomic_DNA"/>
</dbReference>
<dbReference type="Proteomes" id="UP001495147">
    <property type="component" value="Unassembled WGS sequence"/>
</dbReference>
<dbReference type="InterPro" id="IPR050469">
    <property type="entry name" value="Diguanylate_Cyclase"/>
</dbReference>
<keyword evidence="4" id="KW-0548">Nucleotidyltransferase</keyword>
<dbReference type="NCBIfam" id="TIGR00254">
    <property type="entry name" value="GGDEF"/>
    <property type="match status" value="1"/>
</dbReference>
<evidence type="ECO:0000259" key="3">
    <source>
        <dbReference type="PROSITE" id="PS50887"/>
    </source>
</evidence>
<evidence type="ECO:0000313" key="4">
    <source>
        <dbReference type="EMBL" id="MEO3691537.1"/>
    </source>
</evidence>
<evidence type="ECO:0000256" key="1">
    <source>
        <dbReference type="ARBA" id="ARBA00012528"/>
    </source>
</evidence>